<evidence type="ECO:0000313" key="3">
    <source>
        <dbReference type="Proteomes" id="UP001148125"/>
    </source>
</evidence>
<keyword evidence="1" id="KW-0472">Membrane</keyword>
<dbReference type="RefSeq" id="WP_275117330.1">
    <property type="nucleotide sequence ID" value="NZ_JAOTPO010000002.1"/>
</dbReference>
<evidence type="ECO:0000256" key="1">
    <source>
        <dbReference type="SAM" id="Phobius"/>
    </source>
</evidence>
<dbReference type="EMBL" id="JAOTPO010000002">
    <property type="protein sequence ID" value="MDE5412699.1"/>
    <property type="molecule type" value="Genomic_DNA"/>
</dbReference>
<accession>A0ABT5VB48</accession>
<organism evidence="2 3">
    <name type="scientific">Alkalihalobacterium chitinilyticum</name>
    <dbReference type="NCBI Taxonomy" id="2980103"/>
    <lineage>
        <taxon>Bacteria</taxon>
        <taxon>Bacillati</taxon>
        <taxon>Bacillota</taxon>
        <taxon>Bacilli</taxon>
        <taxon>Bacillales</taxon>
        <taxon>Bacillaceae</taxon>
        <taxon>Alkalihalobacterium</taxon>
    </lineage>
</organism>
<name>A0ABT5VB48_9BACI</name>
<feature type="transmembrane region" description="Helical" evidence="1">
    <location>
        <begin position="29"/>
        <end position="49"/>
    </location>
</feature>
<feature type="transmembrane region" description="Helical" evidence="1">
    <location>
        <begin position="5"/>
        <end position="23"/>
    </location>
</feature>
<dbReference type="Proteomes" id="UP001148125">
    <property type="component" value="Unassembled WGS sequence"/>
</dbReference>
<keyword evidence="3" id="KW-1185">Reference proteome</keyword>
<proteinExistence type="predicted"/>
<keyword evidence="1" id="KW-0812">Transmembrane</keyword>
<sequence>MVSFLILGILVTIGSGVIFYIGLSVENQFLFGPFIGLVVGINFIFMAIVRMYQRKRR</sequence>
<gene>
    <name evidence="2" type="ORF">N7Z68_04820</name>
</gene>
<protein>
    <submittedName>
        <fullName evidence="2">Uncharacterized protein</fullName>
    </submittedName>
</protein>
<reference evidence="2" key="1">
    <citation type="submission" date="2024-05" db="EMBL/GenBank/DDBJ databases">
        <title>Alkalihalobacillus sp. strain MEB203 novel alkaliphilic bacterium from Lonar Lake, India.</title>
        <authorList>
            <person name="Joshi A."/>
            <person name="Thite S."/>
            <person name="Mengade P."/>
        </authorList>
    </citation>
    <scope>NUCLEOTIDE SEQUENCE</scope>
    <source>
        <strain evidence="2">MEB 203</strain>
    </source>
</reference>
<evidence type="ECO:0000313" key="2">
    <source>
        <dbReference type="EMBL" id="MDE5412699.1"/>
    </source>
</evidence>
<comment type="caution">
    <text evidence="2">The sequence shown here is derived from an EMBL/GenBank/DDBJ whole genome shotgun (WGS) entry which is preliminary data.</text>
</comment>
<keyword evidence="1" id="KW-1133">Transmembrane helix</keyword>